<dbReference type="SUPFAM" id="SSF48452">
    <property type="entry name" value="TPR-like"/>
    <property type="match status" value="1"/>
</dbReference>
<keyword evidence="2" id="KW-1185">Reference proteome</keyword>
<accession>A0A291QWY5</accession>
<dbReference type="OrthoDB" id="1489643at2"/>
<organism evidence="1 2">
    <name type="scientific">Chitinophaga caeni</name>
    <dbReference type="NCBI Taxonomy" id="2029983"/>
    <lineage>
        <taxon>Bacteria</taxon>
        <taxon>Pseudomonadati</taxon>
        <taxon>Bacteroidota</taxon>
        <taxon>Chitinophagia</taxon>
        <taxon>Chitinophagales</taxon>
        <taxon>Chitinophagaceae</taxon>
        <taxon>Chitinophaga</taxon>
    </lineage>
</organism>
<name>A0A291QWY5_9BACT</name>
<dbReference type="RefSeq" id="WP_098194912.1">
    <property type="nucleotide sequence ID" value="NZ_CP023777.1"/>
</dbReference>
<dbReference type="InterPro" id="IPR011990">
    <property type="entry name" value="TPR-like_helical_dom_sf"/>
</dbReference>
<dbReference type="EMBL" id="CP023777">
    <property type="protein sequence ID" value="ATL48539.1"/>
    <property type="molecule type" value="Genomic_DNA"/>
</dbReference>
<dbReference type="AlphaFoldDB" id="A0A291QWY5"/>
<dbReference type="KEGG" id="cbae:COR50_15980"/>
<gene>
    <name evidence="1" type="ORF">COR50_15980</name>
</gene>
<dbReference type="Gene3D" id="1.25.40.10">
    <property type="entry name" value="Tetratricopeptide repeat domain"/>
    <property type="match status" value="1"/>
</dbReference>
<sequence length="384" mass="44446">MKKLLSIGILFCLLIFVGACKNGQKLYQKGRYDEAVTVFVKKLQKKTQDPAALAYLPKAYSDALDWHEDRVDRILASNDELKWESVKREYQALQSLYLSIQSSPVAKSLVAAKDYSSAIRGAQENGAQVRYDRGLYFMDQGTKRDFRQAYEEFDAALRLVPNFKDAQALRDEAYELGIIRVEVSRIDVRSPYFQFTADYFRDALVRNLQQRNIDPFVRFYDERQVSQERVPVDQYLDMHFYDFIVGQTYVEKTERPVQKEHVVVGKRPVRDSTGKTHQVDVYGTAKATIYIVRKTIVSKALFDYAIIDTKQNTIITNNRIPGSFTWVNEYATFKGDERALGDEDKKLIGGSDIAPPDPQSLFLEVTRPIYDQLERDLRSFYSRY</sequence>
<protein>
    <submittedName>
        <fullName evidence="1">Uncharacterized protein</fullName>
    </submittedName>
</protein>
<dbReference type="PROSITE" id="PS51257">
    <property type="entry name" value="PROKAR_LIPOPROTEIN"/>
    <property type="match status" value="1"/>
</dbReference>
<evidence type="ECO:0000313" key="2">
    <source>
        <dbReference type="Proteomes" id="UP000220133"/>
    </source>
</evidence>
<reference evidence="1 2" key="1">
    <citation type="submission" date="2017-10" db="EMBL/GenBank/DDBJ databases">
        <title>Paenichitinophaga pekingensis gen. nov., sp. nov., isolated from activated sludge.</title>
        <authorList>
            <person name="Jin D."/>
            <person name="Kong X."/>
            <person name="Deng Y."/>
            <person name="Bai Z."/>
        </authorList>
    </citation>
    <scope>NUCLEOTIDE SEQUENCE [LARGE SCALE GENOMIC DNA]</scope>
    <source>
        <strain evidence="1 2">13</strain>
    </source>
</reference>
<proteinExistence type="predicted"/>
<evidence type="ECO:0000313" key="1">
    <source>
        <dbReference type="EMBL" id="ATL48539.1"/>
    </source>
</evidence>
<dbReference type="Proteomes" id="UP000220133">
    <property type="component" value="Chromosome"/>
</dbReference>